<dbReference type="InterPro" id="IPR027417">
    <property type="entry name" value="P-loop_NTPase"/>
</dbReference>
<feature type="domain" description="D-glutamate N-acetyltransferase-like C-terminal" evidence="1">
    <location>
        <begin position="167"/>
        <end position="364"/>
    </location>
</feature>
<dbReference type="Pfam" id="PF17396">
    <property type="entry name" value="DUF1611_N"/>
    <property type="match status" value="1"/>
</dbReference>
<organism evidence="3">
    <name type="scientific">freshwater metagenome</name>
    <dbReference type="NCBI Taxonomy" id="449393"/>
    <lineage>
        <taxon>unclassified sequences</taxon>
        <taxon>metagenomes</taxon>
        <taxon>ecological metagenomes</taxon>
    </lineage>
</organism>
<dbReference type="PANTHER" id="PTHR40690:SF1">
    <property type="entry name" value="DUF1611 DOMAIN-CONTAINING PROTEIN"/>
    <property type="match status" value="1"/>
</dbReference>
<dbReference type="PIRSF" id="PIRSF026760">
    <property type="entry name" value="UCP026760"/>
    <property type="match status" value="1"/>
</dbReference>
<evidence type="ECO:0000313" key="4">
    <source>
        <dbReference type="EMBL" id="CAB4957433.1"/>
    </source>
</evidence>
<dbReference type="InterPro" id="IPR035086">
    <property type="entry name" value="DgcN-like_C"/>
</dbReference>
<dbReference type="PANTHER" id="PTHR40690">
    <property type="entry name" value="GLL3100 PROTEIN"/>
    <property type="match status" value="1"/>
</dbReference>
<reference evidence="3" key="1">
    <citation type="submission" date="2020-05" db="EMBL/GenBank/DDBJ databases">
        <authorList>
            <person name="Chiriac C."/>
            <person name="Salcher M."/>
            <person name="Ghai R."/>
            <person name="Kavagutti S V."/>
        </authorList>
    </citation>
    <scope>NUCLEOTIDE SEQUENCE</scope>
</reference>
<gene>
    <name evidence="3" type="ORF">UFOPK1392_01213</name>
    <name evidence="4" type="ORF">UFOPK3733_02246</name>
</gene>
<accession>A0A6J5YIM8</accession>
<evidence type="ECO:0000259" key="2">
    <source>
        <dbReference type="Pfam" id="PF17396"/>
    </source>
</evidence>
<dbReference type="Gene3D" id="3.40.50.720">
    <property type="entry name" value="NAD(P)-binding Rossmann-like Domain"/>
    <property type="match status" value="1"/>
</dbReference>
<sequence>MSIFHSNQVPFDAPGHGSAMPPVSGTAIVYCEGQFGEQDGKTANGLVRHSERFQILSVIDSLQAGADSGQYLDGVANGIPVLASLREAISHAGAVPDFLICGVAPADGLLSPRQRIVLLDGIDRGMHVINGLHEFLNDDAEFVAAALLAGVTITDVRRPKETKDLKLFSGRIWDVTCPRIAVLGTDGAIGKRTTATLLVKALRDRGVNAVMVGTGQTSLIQGSKYGVALDALVPQFCSGAVEDQVVRAFEGENPDVIIVEGQGALSHPAYLTSAHILRGSRPAAVIVQHAPSRRVLGDFPMVAMPTAASEIRLIESFADTRVIGVTLNHELMTDAEVSAAIIAYELELGVPVTDPLTRPLDRLVEMVLLAFPELDAALGTAGSSGTPGSITTKP</sequence>
<proteinExistence type="predicted"/>
<dbReference type="EMBL" id="CAEMXZ010000046">
    <property type="protein sequence ID" value="CAB4323458.1"/>
    <property type="molecule type" value="Genomic_DNA"/>
</dbReference>
<dbReference type="EMBL" id="CAFBNC010000185">
    <property type="protein sequence ID" value="CAB4957433.1"/>
    <property type="molecule type" value="Genomic_DNA"/>
</dbReference>
<feature type="domain" description="D-glutamate N-acetyltransferase-like N-terminal" evidence="2">
    <location>
        <begin position="63"/>
        <end position="159"/>
    </location>
</feature>
<evidence type="ECO:0000259" key="1">
    <source>
        <dbReference type="Pfam" id="PF07755"/>
    </source>
</evidence>
<dbReference type="InterPro" id="IPR035402">
    <property type="entry name" value="DgcN-like_N"/>
</dbReference>
<dbReference type="Pfam" id="PF07755">
    <property type="entry name" value="DUF1611"/>
    <property type="match status" value="1"/>
</dbReference>
<dbReference type="SUPFAM" id="SSF52540">
    <property type="entry name" value="P-loop containing nucleoside triphosphate hydrolases"/>
    <property type="match status" value="1"/>
</dbReference>
<dbReference type="InterPro" id="IPR011669">
    <property type="entry name" value="DgcN-like"/>
</dbReference>
<dbReference type="Gene3D" id="3.40.50.300">
    <property type="entry name" value="P-loop containing nucleotide triphosphate hydrolases"/>
    <property type="match status" value="1"/>
</dbReference>
<evidence type="ECO:0000313" key="3">
    <source>
        <dbReference type="EMBL" id="CAB4323458.1"/>
    </source>
</evidence>
<protein>
    <submittedName>
        <fullName evidence="3">Unannotated protein</fullName>
    </submittedName>
</protein>
<name>A0A6J5YIM8_9ZZZZ</name>
<dbReference type="AlphaFoldDB" id="A0A6J5YIM8"/>